<gene>
    <name evidence="2" type="ORF">SAMN02787144_100282</name>
</gene>
<proteinExistence type="predicted"/>
<feature type="compositionally biased region" description="Low complexity" evidence="1">
    <location>
        <begin position="256"/>
        <end position="276"/>
    </location>
</feature>
<feature type="compositionally biased region" description="Polar residues" evidence="1">
    <location>
        <begin position="277"/>
        <end position="300"/>
    </location>
</feature>
<dbReference type="EMBL" id="FPJO01000002">
    <property type="protein sequence ID" value="SFX27515.1"/>
    <property type="molecule type" value="Genomic_DNA"/>
</dbReference>
<accession>A0A1K1VRP1</accession>
<evidence type="ECO:0000256" key="1">
    <source>
        <dbReference type="SAM" id="MobiDB-lite"/>
    </source>
</evidence>
<reference evidence="2 3" key="1">
    <citation type="submission" date="2016-11" db="EMBL/GenBank/DDBJ databases">
        <authorList>
            <person name="Jaros S."/>
            <person name="Januszkiewicz K."/>
            <person name="Wedrychowicz H."/>
        </authorList>
    </citation>
    <scope>NUCLEOTIDE SEQUENCE [LARGE SCALE GENOMIC DNA]</scope>
    <source>
        <strain evidence="2 3">OK807</strain>
    </source>
</reference>
<feature type="region of interest" description="Disordered" evidence="1">
    <location>
        <begin position="238"/>
        <end position="322"/>
    </location>
</feature>
<dbReference type="AlphaFoldDB" id="A0A1K1VRP1"/>
<dbReference type="STRING" id="1893.SAMN02787144_100282"/>
<evidence type="ECO:0000313" key="3">
    <source>
        <dbReference type="Proteomes" id="UP000181909"/>
    </source>
</evidence>
<organism evidence="2 3">
    <name type="scientific">Streptomyces atratus</name>
    <dbReference type="NCBI Taxonomy" id="1893"/>
    <lineage>
        <taxon>Bacteria</taxon>
        <taxon>Bacillati</taxon>
        <taxon>Actinomycetota</taxon>
        <taxon>Actinomycetes</taxon>
        <taxon>Kitasatosporales</taxon>
        <taxon>Streptomycetaceae</taxon>
        <taxon>Streptomyces</taxon>
    </lineage>
</organism>
<evidence type="ECO:0000313" key="2">
    <source>
        <dbReference type="EMBL" id="SFX27515.1"/>
    </source>
</evidence>
<protein>
    <submittedName>
        <fullName evidence="2">Uncharacterized protein</fullName>
    </submittedName>
</protein>
<dbReference type="Proteomes" id="UP000181909">
    <property type="component" value="Unassembled WGS sequence"/>
</dbReference>
<sequence length="322" mass="34021">MAHLLRERMLLAPAGDGWSVLVPEGKPWRGGAADVEPVDRVVAGWVIVLAVGSTWPVLAVWWDGDRAGCTLASGFRRPVGYVWLADGTPAGEDEAMRTFAERLGLDPVLDVQSLEGLTRPDPDADARIRLRGLLAVLTRIGLVLPPGLDPDTPGDRLYAAADDRPEAEPLVWTGWREAVKAELDAVGSSRPGPWMRGPRARILAGAQLAAGLPLALWGCAAPAADGCSPGRCCWRTGRSASPTTGSGAPRTPRTGASDYSSSSSSSSRASQVARRSTGTSKSGLRSTNVRSCSASHSKVTSSSPRRFSSSSIPRSVKYMRQA</sequence>
<name>A0A1K1VRP1_STRAR</name>
<feature type="compositionally biased region" description="Low complexity" evidence="1">
    <location>
        <begin position="301"/>
        <end position="315"/>
    </location>
</feature>